<evidence type="ECO:0000256" key="3">
    <source>
        <dbReference type="ARBA" id="ARBA00004663"/>
    </source>
</evidence>
<evidence type="ECO:0000256" key="17">
    <source>
        <dbReference type="ARBA" id="ARBA00048623"/>
    </source>
</evidence>
<feature type="transmembrane region" description="Helical" evidence="19">
    <location>
        <begin position="244"/>
        <end position="264"/>
    </location>
</feature>
<evidence type="ECO:0000313" key="21">
    <source>
        <dbReference type="Proteomes" id="UP000730482"/>
    </source>
</evidence>
<feature type="transmembrane region" description="Helical" evidence="19">
    <location>
        <begin position="144"/>
        <end position="165"/>
    </location>
</feature>
<comment type="catalytic activity">
    <reaction evidence="18 19">
        <text>alpha-ribazole 5'-phosphate + adenosylcob(III)inamide-GDP = adenosylcob(III)alamin 5'-phosphate + GMP + H(+)</text>
        <dbReference type="Rhea" id="RHEA:23560"/>
        <dbReference type="ChEBI" id="CHEBI:15378"/>
        <dbReference type="ChEBI" id="CHEBI:57918"/>
        <dbReference type="ChEBI" id="CHEBI:58115"/>
        <dbReference type="ChEBI" id="CHEBI:60487"/>
        <dbReference type="ChEBI" id="CHEBI:60493"/>
        <dbReference type="EC" id="2.7.8.26"/>
    </reaction>
</comment>
<evidence type="ECO:0000256" key="8">
    <source>
        <dbReference type="ARBA" id="ARBA00022573"/>
    </source>
</evidence>
<evidence type="ECO:0000256" key="11">
    <source>
        <dbReference type="ARBA" id="ARBA00022842"/>
    </source>
</evidence>
<accession>A0ABS5L603</accession>
<evidence type="ECO:0000256" key="13">
    <source>
        <dbReference type="ARBA" id="ARBA00023136"/>
    </source>
</evidence>
<feature type="transmembrane region" description="Helical" evidence="19">
    <location>
        <begin position="118"/>
        <end position="138"/>
    </location>
</feature>
<reference evidence="20 21" key="1">
    <citation type="submission" date="2020-02" db="EMBL/GenBank/DDBJ databases">
        <title>Acidophilic actinobacteria isolated from forest soil.</title>
        <authorList>
            <person name="Golinska P."/>
        </authorList>
    </citation>
    <scope>NUCLEOTIDE SEQUENCE [LARGE SCALE GENOMIC DNA]</scope>
    <source>
        <strain evidence="20 21">NL8</strain>
    </source>
</reference>
<evidence type="ECO:0000256" key="19">
    <source>
        <dbReference type="HAMAP-Rule" id="MF_00719"/>
    </source>
</evidence>
<feature type="transmembrane region" description="Helical" evidence="19">
    <location>
        <begin position="177"/>
        <end position="202"/>
    </location>
</feature>
<protein>
    <recommendedName>
        <fullName evidence="6 19">Adenosylcobinamide-GDP ribazoletransferase</fullName>
        <ecNumber evidence="5 19">2.7.8.26</ecNumber>
    </recommendedName>
    <alternativeName>
        <fullName evidence="16 19">Cobalamin synthase</fullName>
    </alternativeName>
    <alternativeName>
        <fullName evidence="15 19">Cobalamin-5'-phosphate synthase</fullName>
    </alternativeName>
</protein>
<keyword evidence="8 19" id="KW-0169">Cobalamin biosynthesis</keyword>
<evidence type="ECO:0000313" key="20">
    <source>
        <dbReference type="EMBL" id="MBS2553667.1"/>
    </source>
</evidence>
<sequence length="265" mass="25925">MTGFGGRSASALRLAFSTLTALPVGPPSQVDRTVAGLAMAYAPVVGGVLGAAAGAVGAGLGWWTSSPIVAAAAGVATLAALTRGLHLDGLADTADGLGSAKPAPDALRIMKASDIGPFGVITLVLALLGQVLLLAAAWGRHGAWYGACAIAVACVAGRLAVTWACRPGVPSARPDGLGAWVAGSVSRVAIGVASIGALVTAGVAGVCVSQGARWLLWSAAVVLGVGVSAVLLRHTIRRFGGITGDVLGALVEVGFTAALVILAGR</sequence>
<dbReference type="GO" id="GO:0051073">
    <property type="term" value="F:adenosylcobinamide-GDP ribazoletransferase activity"/>
    <property type="evidence" value="ECO:0007669"/>
    <property type="project" value="UniProtKB-EC"/>
</dbReference>
<evidence type="ECO:0000256" key="1">
    <source>
        <dbReference type="ARBA" id="ARBA00001946"/>
    </source>
</evidence>
<evidence type="ECO:0000256" key="9">
    <source>
        <dbReference type="ARBA" id="ARBA00022679"/>
    </source>
</evidence>
<evidence type="ECO:0000256" key="10">
    <source>
        <dbReference type="ARBA" id="ARBA00022692"/>
    </source>
</evidence>
<keyword evidence="9 19" id="KW-0808">Transferase</keyword>
<evidence type="ECO:0000256" key="14">
    <source>
        <dbReference type="ARBA" id="ARBA00025228"/>
    </source>
</evidence>
<dbReference type="EMBL" id="JAAFYZ010000274">
    <property type="protein sequence ID" value="MBS2553667.1"/>
    <property type="molecule type" value="Genomic_DNA"/>
</dbReference>
<feature type="transmembrane region" description="Helical" evidence="19">
    <location>
        <begin position="214"/>
        <end position="232"/>
    </location>
</feature>
<name>A0ABS5L603_9ACTN</name>
<comment type="cofactor">
    <cofactor evidence="1 19">
        <name>Mg(2+)</name>
        <dbReference type="ChEBI" id="CHEBI:18420"/>
    </cofactor>
</comment>
<evidence type="ECO:0000256" key="18">
    <source>
        <dbReference type="ARBA" id="ARBA00049504"/>
    </source>
</evidence>
<proteinExistence type="inferred from homology"/>
<evidence type="ECO:0000256" key="7">
    <source>
        <dbReference type="ARBA" id="ARBA00022475"/>
    </source>
</evidence>
<evidence type="ECO:0000256" key="12">
    <source>
        <dbReference type="ARBA" id="ARBA00022989"/>
    </source>
</evidence>
<comment type="subcellular location">
    <subcellularLocation>
        <location evidence="2 19">Cell membrane</location>
        <topology evidence="2 19">Multi-pass membrane protein</topology>
    </subcellularLocation>
</comment>
<evidence type="ECO:0000256" key="15">
    <source>
        <dbReference type="ARBA" id="ARBA00032605"/>
    </source>
</evidence>
<keyword evidence="7 19" id="KW-1003">Cell membrane</keyword>
<dbReference type="Proteomes" id="UP000730482">
    <property type="component" value="Unassembled WGS sequence"/>
</dbReference>
<dbReference type="Pfam" id="PF02654">
    <property type="entry name" value="CobS"/>
    <property type="match status" value="1"/>
</dbReference>
<keyword evidence="11 19" id="KW-0460">Magnesium</keyword>
<keyword evidence="10 19" id="KW-0812">Transmembrane</keyword>
<keyword evidence="21" id="KW-1185">Reference proteome</keyword>
<evidence type="ECO:0000256" key="16">
    <source>
        <dbReference type="ARBA" id="ARBA00032853"/>
    </source>
</evidence>
<comment type="pathway">
    <text evidence="3 19">Cofactor biosynthesis; adenosylcobalamin biosynthesis; adenosylcobalamin from cob(II)yrinate a,c-diamide: step 7/7.</text>
</comment>
<dbReference type="InterPro" id="IPR003805">
    <property type="entry name" value="CobS"/>
</dbReference>
<dbReference type="RefSeq" id="WP_212020445.1">
    <property type="nucleotide sequence ID" value="NZ_JAAFYZ010000274.1"/>
</dbReference>
<keyword evidence="12 19" id="KW-1133">Transmembrane helix</keyword>
<dbReference type="EC" id="2.7.8.26" evidence="5 19"/>
<evidence type="ECO:0000256" key="5">
    <source>
        <dbReference type="ARBA" id="ARBA00013200"/>
    </source>
</evidence>
<dbReference type="PANTHER" id="PTHR34148">
    <property type="entry name" value="ADENOSYLCOBINAMIDE-GDP RIBAZOLETRANSFERASE"/>
    <property type="match status" value="1"/>
</dbReference>
<comment type="catalytic activity">
    <reaction evidence="17 19">
        <text>alpha-ribazole + adenosylcob(III)inamide-GDP = adenosylcob(III)alamin + GMP + H(+)</text>
        <dbReference type="Rhea" id="RHEA:16049"/>
        <dbReference type="ChEBI" id="CHEBI:10329"/>
        <dbReference type="ChEBI" id="CHEBI:15378"/>
        <dbReference type="ChEBI" id="CHEBI:18408"/>
        <dbReference type="ChEBI" id="CHEBI:58115"/>
        <dbReference type="ChEBI" id="CHEBI:60487"/>
        <dbReference type="EC" id="2.7.8.26"/>
    </reaction>
</comment>
<evidence type="ECO:0000256" key="2">
    <source>
        <dbReference type="ARBA" id="ARBA00004651"/>
    </source>
</evidence>
<comment type="similarity">
    <text evidence="4 19">Belongs to the CobS family.</text>
</comment>
<evidence type="ECO:0000256" key="4">
    <source>
        <dbReference type="ARBA" id="ARBA00010561"/>
    </source>
</evidence>
<keyword evidence="13 19" id="KW-0472">Membrane</keyword>
<dbReference type="PANTHER" id="PTHR34148:SF1">
    <property type="entry name" value="ADENOSYLCOBINAMIDE-GDP RIBAZOLETRANSFERASE"/>
    <property type="match status" value="1"/>
</dbReference>
<evidence type="ECO:0000256" key="6">
    <source>
        <dbReference type="ARBA" id="ARBA00015850"/>
    </source>
</evidence>
<comment type="caution">
    <text evidence="20">The sequence shown here is derived from an EMBL/GenBank/DDBJ whole genome shotgun (WGS) entry which is preliminary data.</text>
</comment>
<feature type="transmembrane region" description="Helical" evidence="19">
    <location>
        <begin position="34"/>
        <end position="56"/>
    </location>
</feature>
<comment type="function">
    <text evidence="14 19">Joins adenosylcobinamide-GDP and alpha-ribazole to generate adenosylcobalamin (Ado-cobalamin). Also synthesizes adenosylcobalamin 5'-phosphate from adenosylcobinamide-GDP and alpha-ribazole 5'-phosphate.</text>
</comment>
<organism evidence="20 21">
    <name type="scientific">Catenulispora pinistramenti</name>
    <dbReference type="NCBI Taxonomy" id="2705254"/>
    <lineage>
        <taxon>Bacteria</taxon>
        <taxon>Bacillati</taxon>
        <taxon>Actinomycetota</taxon>
        <taxon>Actinomycetes</taxon>
        <taxon>Catenulisporales</taxon>
        <taxon>Catenulisporaceae</taxon>
        <taxon>Catenulispora</taxon>
    </lineage>
</organism>
<feature type="transmembrane region" description="Helical" evidence="19">
    <location>
        <begin position="62"/>
        <end position="81"/>
    </location>
</feature>
<gene>
    <name evidence="19" type="primary">cobS</name>
    <name evidence="20" type="ORF">KGQ19_43125</name>
</gene>
<dbReference type="HAMAP" id="MF_00719">
    <property type="entry name" value="CobS"/>
    <property type="match status" value="1"/>
</dbReference>